<dbReference type="PANTHER" id="PTHR22594:SF5">
    <property type="entry name" value="ASPARTATE--TRNA LIGASE, MITOCHONDRIAL"/>
    <property type="match status" value="1"/>
</dbReference>
<dbReference type="Pfam" id="PF00152">
    <property type="entry name" value="tRNA-synt_2"/>
    <property type="match status" value="1"/>
</dbReference>
<accession>A0AAJ1MN86</accession>
<feature type="binding site" evidence="7">
    <location>
        <position position="177"/>
    </location>
    <ligand>
        <name>L-aspartate</name>
        <dbReference type="ChEBI" id="CHEBI:29991"/>
    </ligand>
</feature>
<evidence type="ECO:0000256" key="2">
    <source>
        <dbReference type="ARBA" id="ARBA00022598"/>
    </source>
</evidence>
<dbReference type="CDD" id="cd00777">
    <property type="entry name" value="AspRS_core"/>
    <property type="match status" value="1"/>
</dbReference>
<keyword evidence="6 7" id="KW-0030">Aminoacyl-tRNA synthetase</keyword>
<comment type="subcellular location">
    <subcellularLocation>
        <location evidence="7">Cytoplasm</location>
    </subcellularLocation>
</comment>
<dbReference type="HAMAP" id="MF_00044">
    <property type="entry name" value="Asp_tRNA_synth_type1"/>
    <property type="match status" value="1"/>
</dbReference>
<comment type="function">
    <text evidence="7">Aspartyl-tRNA synthetase with relaxed tRNA specificity since it is able to aspartylate not only its cognate tRNA(Asp) but also tRNA(Asn). Reaction proceeds in two steps: L-aspartate is first activated by ATP to form Asp-AMP and then transferred to the acceptor end of tRNA(Asp/Asn).</text>
</comment>
<dbReference type="Gene3D" id="2.40.50.140">
    <property type="entry name" value="Nucleic acid-binding proteins"/>
    <property type="match status" value="1"/>
</dbReference>
<keyword evidence="4 7" id="KW-0067">ATP-binding</keyword>
<dbReference type="PRINTS" id="PR01042">
    <property type="entry name" value="TRNASYNTHASP"/>
</dbReference>
<name>A0AAJ1MN86_9SPIO</name>
<dbReference type="AlphaFoldDB" id="A0AAJ1MN86"/>
<feature type="site" description="Important for tRNA non-discrimination" evidence="7">
    <location>
        <position position="85"/>
    </location>
</feature>
<dbReference type="NCBIfam" id="TIGR00459">
    <property type="entry name" value="aspS_bact"/>
    <property type="match status" value="1"/>
</dbReference>
<dbReference type="InterPro" id="IPR012340">
    <property type="entry name" value="NA-bd_OB-fold"/>
</dbReference>
<evidence type="ECO:0000256" key="6">
    <source>
        <dbReference type="ARBA" id="ARBA00023146"/>
    </source>
</evidence>
<dbReference type="InterPro" id="IPR047089">
    <property type="entry name" value="Asp-tRNA-ligase_1_N"/>
</dbReference>
<dbReference type="PROSITE" id="PS50862">
    <property type="entry name" value="AA_TRNA_LIGASE_II"/>
    <property type="match status" value="1"/>
</dbReference>
<dbReference type="EMBL" id="JAQQAL010000011">
    <property type="protein sequence ID" value="MDC7226144.1"/>
    <property type="molecule type" value="Genomic_DNA"/>
</dbReference>
<comment type="catalytic activity">
    <reaction evidence="7">
        <text>tRNA(Asx) + L-aspartate + ATP = L-aspartyl-tRNA(Asx) + AMP + diphosphate</text>
        <dbReference type="Rhea" id="RHEA:18349"/>
        <dbReference type="Rhea" id="RHEA-COMP:9710"/>
        <dbReference type="Rhea" id="RHEA-COMP:9711"/>
        <dbReference type="ChEBI" id="CHEBI:29991"/>
        <dbReference type="ChEBI" id="CHEBI:30616"/>
        <dbReference type="ChEBI" id="CHEBI:33019"/>
        <dbReference type="ChEBI" id="CHEBI:78442"/>
        <dbReference type="ChEBI" id="CHEBI:78516"/>
        <dbReference type="ChEBI" id="CHEBI:456215"/>
        <dbReference type="EC" id="6.1.1.23"/>
    </reaction>
</comment>
<dbReference type="GO" id="GO:0050560">
    <property type="term" value="F:aspartate-tRNA(Asn) ligase activity"/>
    <property type="evidence" value="ECO:0007669"/>
    <property type="project" value="UniProtKB-EC"/>
</dbReference>
<sequence>MKLKRTHNCGELRIEDSGKDIVLNGWVENYRDHGGVAFIDLFDRWGLTQVVFDPQVAPEAHAVAHTLRSQFVIAIEGEVRARPEGMANPNMDTGDVEVYVKSFELLNKSATPPFDVQHSEDVNAETRLVHRYLDLRGKKLQNNMIFRSRVTGMIRNYFLGNDFVEVETPILTKSTPEGARDYLVPSRVNPGNFYALPQSPQLFKQSLMIAGFDRYFQIARCFRDEDLRADRQPEFTQVDLEMSFVNRDDIMGMLEGLFKDLMKDLFDKDLKLPLPRITYDDAMMKYGCDAPDLRFDLEIVDCSDVFRESGFGVFKNAIAAGGFVRSINLKGAADKLSRKDLDEMTPFIKPFRGKGVAWIKMNEDGPQSPIVKFFTDEESKALYEKMGAEKGDVLIFVADQEKVVCQSLAALRDHMAKKLGLVDENELNFSWVIDFPLFEKDDEGNPTSVHHPFTAPRPEDEHLLDTDVFKVKTNAYDLVLNGNEIGGGSVRIHDGEMQAKIFSLLGISDDEAKEKFGFLLDALKFGAPPHAGLALGLDRIMMLFLGTDSIRDVIAFPKTQKATCMMTDAPGVVAEAQLDELGIELALIEEDDD</sequence>
<dbReference type="InterPro" id="IPR004524">
    <property type="entry name" value="Asp-tRNA-ligase_1"/>
</dbReference>
<dbReference type="InterPro" id="IPR002312">
    <property type="entry name" value="Asp/Asn-tRNA-synth_IIb"/>
</dbReference>
<dbReference type="PANTHER" id="PTHR22594">
    <property type="entry name" value="ASPARTYL/LYSYL-TRNA SYNTHETASE"/>
    <property type="match status" value="1"/>
</dbReference>
<dbReference type="CDD" id="cd04317">
    <property type="entry name" value="EcAspRS_like_N"/>
    <property type="match status" value="1"/>
</dbReference>
<dbReference type="SUPFAM" id="SSF55261">
    <property type="entry name" value="GAD domain-like"/>
    <property type="match status" value="1"/>
</dbReference>
<comment type="similarity">
    <text evidence="1 7">Belongs to the class-II aminoacyl-tRNA synthetase family. Type 1 subfamily.</text>
</comment>
<feature type="binding site" evidence="7">
    <location>
        <position position="484"/>
    </location>
    <ligand>
        <name>ATP</name>
        <dbReference type="ChEBI" id="CHEBI:30616"/>
    </ligand>
</feature>
<dbReference type="SUPFAM" id="SSF55681">
    <property type="entry name" value="Class II aaRS and biotin synthetases"/>
    <property type="match status" value="1"/>
</dbReference>
<feature type="domain" description="Aminoacyl-transfer RNA synthetases class-II family profile" evidence="8">
    <location>
        <begin position="147"/>
        <end position="557"/>
    </location>
</feature>
<keyword evidence="7" id="KW-0963">Cytoplasm</keyword>
<keyword evidence="2 7" id="KW-0436">Ligase</keyword>
<dbReference type="InterPro" id="IPR047090">
    <property type="entry name" value="AspRS_core"/>
</dbReference>
<comment type="caution">
    <text evidence="9">The sequence shown here is derived from an EMBL/GenBank/DDBJ whole genome shotgun (WGS) entry which is preliminary data.</text>
</comment>
<dbReference type="GO" id="GO:0006422">
    <property type="term" value="P:aspartyl-tRNA aminoacylation"/>
    <property type="evidence" value="ECO:0007669"/>
    <property type="project" value="UniProtKB-UniRule"/>
</dbReference>
<evidence type="ECO:0000256" key="4">
    <source>
        <dbReference type="ARBA" id="ARBA00022840"/>
    </source>
</evidence>
<dbReference type="InterPro" id="IPR004365">
    <property type="entry name" value="NA-bd_OB_tRNA"/>
</dbReference>
<dbReference type="InterPro" id="IPR029351">
    <property type="entry name" value="GAD_dom"/>
</dbReference>
<evidence type="ECO:0000256" key="5">
    <source>
        <dbReference type="ARBA" id="ARBA00022917"/>
    </source>
</evidence>
<feature type="region of interest" description="Aspartate" evidence="7">
    <location>
        <begin position="201"/>
        <end position="204"/>
    </location>
</feature>
<feature type="binding site" evidence="7">
    <location>
        <position position="491"/>
    </location>
    <ligand>
        <name>L-aspartate</name>
        <dbReference type="ChEBI" id="CHEBI:29991"/>
    </ligand>
</feature>
<dbReference type="InterPro" id="IPR004364">
    <property type="entry name" value="Aa-tRNA-synt_II"/>
</dbReference>
<gene>
    <name evidence="7 9" type="primary">aspS</name>
    <name evidence="9" type="ORF">PQJ61_05225</name>
</gene>
<dbReference type="Pfam" id="PF01336">
    <property type="entry name" value="tRNA_anti-codon"/>
    <property type="match status" value="1"/>
</dbReference>
<dbReference type="GO" id="GO:0003676">
    <property type="term" value="F:nucleic acid binding"/>
    <property type="evidence" value="ECO:0007669"/>
    <property type="project" value="InterPro"/>
</dbReference>
<evidence type="ECO:0000256" key="1">
    <source>
        <dbReference type="ARBA" id="ARBA00006303"/>
    </source>
</evidence>
<dbReference type="Pfam" id="PF02938">
    <property type="entry name" value="GAD"/>
    <property type="match status" value="1"/>
</dbReference>
<dbReference type="InterPro" id="IPR004115">
    <property type="entry name" value="GAD-like_sf"/>
</dbReference>
<evidence type="ECO:0000256" key="7">
    <source>
        <dbReference type="HAMAP-Rule" id="MF_00044"/>
    </source>
</evidence>
<feature type="binding site" evidence="7">
    <location>
        <begin position="536"/>
        <end position="539"/>
    </location>
    <ligand>
        <name>ATP</name>
        <dbReference type="ChEBI" id="CHEBI:30616"/>
    </ligand>
</feature>
<reference evidence="9 10" key="1">
    <citation type="submission" date="2022-12" db="EMBL/GenBank/DDBJ databases">
        <title>Metagenome assembled genome from gulf of manar.</title>
        <authorList>
            <person name="Kohli P."/>
            <person name="Pk S."/>
            <person name="Venkata Ramana C."/>
            <person name="Sasikala C."/>
        </authorList>
    </citation>
    <scope>NUCLEOTIDE SEQUENCE [LARGE SCALE GENOMIC DNA]</scope>
    <source>
        <strain evidence="9">JB008</strain>
    </source>
</reference>
<keyword evidence="3 7" id="KW-0547">Nucleotide-binding</keyword>
<comment type="subunit">
    <text evidence="7">Homodimer.</text>
</comment>
<dbReference type="EC" id="6.1.1.23" evidence="7"/>
<proteinExistence type="inferred from homology"/>
<protein>
    <recommendedName>
        <fullName evidence="7">Aspartate--tRNA(Asp/Asn) ligase</fullName>
        <ecNumber evidence="7">6.1.1.23</ecNumber>
    </recommendedName>
    <alternativeName>
        <fullName evidence="7">Aspartyl-tRNA synthetase</fullName>
        <shortName evidence="7">AspRS</shortName>
    </alternativeName>
    <alternativeName>
        <fullName evidence="7">Non-discriminating aspartyl-tRNA synthetase</fullName>
        <shortName evidence="7">ND-AspRS</shortName>
    </alternativeName>
</protein>
<dbReference type="SUPFAM" id="SSF50249">
    <property type="entry name" value="Nucleic acid-binding proteins"/>
    <property type="match status" value="1"/>
</dbReference>
<organism evidence="9 10">
    <name type="scientific">Candidatus Thalassospirochaeta sargassi</name>
    <dbReference type="NCBI Taxonomy" id="3119039"/>
    <lineage>
        <taxon>Bacteria</taxon>
        <taxon>Pseudomonadati</taxon>
        <taxon>Spirochaetota</taxon>
        <taxon>Spirochaetia</taxon>
        <taxon>Spirochaetales</taxon>
        <taxon>Spirochaetaceae</taxon>
        <taxon>Candidatus Thalassospirochaeta</taxon>
    </lineage>
</organism>
<evidence type="ECO:0000313" key="10">
    <source>
        <dbReference type="Proteomes" id="UP001221217"/>
    </source>
</evidence>
<dbReference type="GO" id="GO:0005524">
    <property type="term" value="F:ATP binding"/>
    <property type="evidence" value="ECO:0007669"/>
    <property type="project" value="UniProtKB-UniRule"/>
</dbReference>
<feature type="binding site" evidence="7">
    <location>
        <position position="223"/>
    </location>
    <ligand>
        <name>L-aspartate</name>
        <dbReference type="ChEBI" id="CHEBI:29991"/>
    </ligand>
</feature>
<dbReference type="Proteomes" id="UP001221217">
    <property type="component" value="Unassembled WGS sequence"/>
</dbReference>
<dbReference type="GO" id="GO:0004815">
    <property type="term" value="F:aspartate-tRNA ligase activity"/>
    <property type="evidence" value="ECO:0007669"/>
    <property type="project" value="UniProtKB-UniRule"/>
</dbReference>
<keyword evidence="5 7" id="KW-0648">Protein biosynthesis</keyword>
<feature type="binding site" evidence="7">
    <location>
        <position position="232"/>
    </location>
    <ligand>
        <name>ATP</name>
        <dbReference type="ChEBI" id="CHEBI:30616"/>
    </ligand>
</feature>
<dbReference type="GO" id="GO:0005737">
    <property type="term" value="C:cytoplasm"/>
    <property type="evidence" value="ECO:0007669"/>
    <property type="project" value="UniProtKB-SubCell"/>
</dbReference>
<evidence type="ECO:0000259" key="8">
    <source>
        <dbReference type="PROSITE" id="PS50862"/>
    </source>
</evidence>
<dbReference type="Gene3D" id="3.30.1360.30">
    <property type="entry name" value="GAD-like domain"/>
    <property type="match status" value="1"/>
</dbReference>
<dbReference type="InterPro" id="IPR045864">
    <property type="entry name" value="aa-tRNA-synth_II/BPL/LPL"/>
</dbReference>
<dbReference type="NCBIfam" id="NF001750">
    <property type="entry name" value="PRK00476.1"/>
    <property type="match status" value="1"/>
</dbReference>
<evidence type="ECO:0000256" key="3">
    <source>
        <dbReference type="ARBA" id="ARBA00022741"/>
    </source>
</evidence>
<dbReference type="InterPro" id="IPR006195">
    <property type="entry name" value="aa-tRNA-synth_II"/>
</dbReference>
<dbReference type="Gene3D" id="3.30.930.10">
    <property type="entry name" value="Bira Bifunctional Protein, Domain 2"/>
    <property type="match status" value="1"/>
</dbReference>
<feature type="binding site" evidence="7">
    <location>
        <position position="450"/>
    </location>
    <ligand>
        <name>L-aspartate</name>
        <dbReference type="ChEBI" id="CHEBI:29991"/>
    </ligand>
</feature>
<feature type="site" description="Important for tRNA non-discrimination" evidence="7">
    <location>
        <position position="33"/>
    </location>
</feature>
<evidence type="ECO:0000313" key="9">
    <source>
        <dbReference type="EMBL" id="MDC7226144.1"/>
    </source>
</evidence>
<feature type="binding site" evidence="7">
    <location>
        <begin position="223"/>
        <end position="225"/>
    </location>
    <ligand>
        <name>ATP</name>
        <dbReference type="ChEBI" id="CHEBI:30616"/>
    </ligand>
</feature>